<proteinExistence type="predicted"/>
<reference evidence="2 3" key="1">
    <citation type="submission" date="2022-01" db="EMBL/GenBank/DDBJ databases">
        <title>Alkalihalobacillus sp. EGI L200015, a novel bacterium isolated from a salt lake sediment.</title>
        <authorList>
            <person name="Gao L."/>
            <person name="Fang B.-Z."/>
            <person name="Li W.-J."/>
        </authorList>
    </citation>
    <scope>NUCLEOTIDE SEQUENCE [LARGE SCALE GENOMIC DNA]</scope>
    <source>
        <strain evidence="2 3">KCTC 12718</strain>
    </source>
</reference>
<evidence type="ECO:0000256" key="1">
    <source>
        <dbReference type="SAM" id="MobiDB-lite"/>
    </source>
</evidence>
<accession>A0ABS9H5S8</accession>
<name>A0ABS9H5S8_9BACL</name>
<organism evidence="2 3">
    <name type="scientific">Pseudalkalibacillus berkeleyi</name>
    <dbReference type="NCBI Taxonomy" id="1069813"/>
    <lineage>
        <taxon>Bacteria</taxon>
        <taxon>Bacillati</taxon>
        <taxon>Bacillota</taxon>
        <taxon>Bacilli</taxon>
        <taxon>Bacillales</taxon>
        <taxon>Fictibacillaceae</taxon>
        <taxon>Pseudalkalibacillus</taxon>
    </lineage>
</organism>
<feature type="region of interest" description="Disordered" evidence="1">
    <location>
        <begin position="1"/>
        <end position="52"/>
    </location>
</feature>
<keyword evidence="3" id="KW-1185">Reference proteome</keyword>
<evidence type="ECO:0000313" key="2">
    <source>
        <dbReference type="EMBL" id="MCF6139304.1"/>
    </source>
</evidence>
<sequence length="52" mass="6017">MGKDNRSRKQAKNKQNMAPDGRDVEFSQELADSEDLQAQERAKAAERRARRK</sequence>
<dbReference type="Proteomes" id="UP001649381">
    <property type="component" value="Unassembled WGS sequence"/>
</dbReference>
<dbReference type="EMBL" id="JAKIJS010000002">
    <property type="protein sequence ID" value="MCF6139304.1"/>
    <property type="molecule type" value="Genomic_DNA"/>
</dbReference>
<evidence type="ECO:0000313" key="3">
    <source>
        <dbReference type="Proteomes" id="UP001649381"/>
    </source>
</evidence>
<gene>
    <name evidence="2" type="ORF">L2716_16325</name>
</gene>
<comment type="caution">
    <text evidence="2">The sequence shown here is derived from an EMBL/GenBank/DDBJ whole genome shotgun (WGS) entry which is preliminary data.</text>
</comment>
<protein>
    <submittedName>
        <fullName evidence="2">YfhD family protein</fullName>
    </submittedName>
</protein>
<dbReference type="RefSeq" id="WP_236338066.1">
    <property type="nucleotide sequence ID" value="NZ_JAKIJS010000002.1"/>
</dbReference>
<dbReference type="Pfam" id="PF14151">
    <property type="entry name" value="YfhD"/>
    <property type="match status" value="1"/>
</dbReference>
<dbReference type="InterPro" id="IPR025435">
    <property type="entry name" value="YfhD-like"/>
</dbReference>
<feature type="compositionally biased region" description="Basic and acidic residues" evidence="1">
    <location>
        <begin position="38"/>
        <end position="52"/>
    </location>
</feature>